<gene>
    <name evidence="2" type="ORF">Mgra_00008654</name>
</gene>
<dbReference type="AlphaFoldDB" id="A0A8S9ZF84"/>
<keyword evidence="3" id="KW-1185">Reference proteome</keyword>
<feature type="region of interest" description="Disordered" evidence="1">
    <location>
        <begin position="34"/>
        <end position="68"/>
    </location>
</feature>
<evidence type="ECO:0000256" key="1">
    <source>
        <dbReference type="SAM" id="MobiDB-lite"/>
    </source>
</evidence>
<accession>A0A8S9ZF84</accession>
<feature type="compositionally biased region" description="Polar residues" evidence="1">
    <location>
        <begin position="45"/>
        <end position="55"/>
    </location>
</feature>
<evidence type="ECO:0000313" key="3">
    <source>
        <dbReference type="Proteomes" id="UP000605970"/>
    </source>
</evidence>
<name>A0A8S9ZF84_9BILA</name>
<dbReference type="EMBL" id="JABEBT010000118">
    <property type="protein sequence ID" value="KAF7631123.1"/>
    <property type="molecule type" value="Genomic_DNA"/>
</dbReference>
<organism evidence="2 3">
    <name type="scientific">Meloidogyne graminicola</name>
    <dbReference type="NCBI Taxonomy" id="189291"/>
    <lineage>
        <taxon>Eukaryota</taxon>
        <taxon>Metazoa</taxon>
        <taxon>Ecdysozoa</taxon>
        <taxon>Nematoda</taxon>
        <taxon>Chromadorea</taxon>
        <taxon>Rhabditida</taxon>
        <taxon>Tylenchina</taxon>
        <taxon>Tylenchomorpha</taxon>
        <taxon>Tylenchoidea</taxon>
        <taxon>Meloidogynidae</taxon>
        <taxon>Meloidogyninae</taxon>
        <taxon>Meloidogyne</taxon>
    </lineage>
</organism>
<feature type="compositionally biased region" description="Acidic residues" evidence="1">
    <location>
        <begin position="34"/>
        <end position="44"/>
    </location>
</feature>
<dbReference type="Proteomes" id="UP000605970">
    <property type="component" value="Unassembled WGS sequence"/>
</dbReference>
<reference evidence="2" key="1">
    <citation type="journal article" date="2020" name="Ecol. Evol.">
        <title>Genome structure and content of the rice root-knot nematode (Meloidogyne graminicola).</title>
        <authorList>
            <person name="Phan N.T."/>
            <person name="Danchin E.G.J."/>
            <person name="Klopp C."/>
            <person name="Perfus-Barbeoch L."/>
            <person name="Kozlowski D.K."/>
            <person name="Koutsovoulos G.D."/>
            <person name="Lopez-Roques C."/>
            <person name="Bouchez O."/>
            <person name="Zahm M."/>
            <person name="Besnard G."/>
            <person name="Bellafiore S."/>
        </authorList>
    </citation>
    <scope>NUCLEOTIDE SEQUENCE</scope>
    <source>
        <strain evidence="2">VN-18</strain>
    </source>
</reference>
<comment type="caution">
    <text evidence="2">The sequence shown here is derived from an EMBL/GenBank/DDBJ whole genome shotgun (WGS) entry which is preliminary data.</text>
</comment>
<sequence>MVMENNIQVIIMNQNILMQILQLHLSLKNDEGDDEECVCEDDENPNNGTNSVTKTPENNGGNVPGNNDPINCSIELRDKWTGGANLILNFVNNGNSKACAIKFTLELCPDFRNT</sequence>
<evidence type="ECO:0000313" key="2">
    <source>
        <dbReference type="EMBL" id="KAF7631123.1"/>
    </source>
</evidence>
<proteinExistence type="predicted"/>
<protein>
    <submittedName>
        <fullName evidence="2">Endoglucanase</fullName>
    </submittedName>
</protein>
<feature type="compositionally biased region" description="Low complexity" evidence="1">
    <location>
        <begin position="56"/>
        <end position="68"/>
    </location>
</feature>